<accession>A0A930UDZ5</accession>
<dbReference type="PANTHER" id="PTHR20857">
    <property type="entry name" value="THIAMINE-PHOSPHATE PYROPHOSPHORYLASE"/>
    <property type="match status" value="1"/>
</dbReference>
<organism evidence="4 5">
    <name type="scientific">Candidatus Amphirhobacter heronislandensis</name>
    <dbReference type="NCBI Taxonomy" id="1732024"/>
    <lineage>
        <taxon>Bacteria</taxon>
        <taxon>Pseudomonadati</taxon>
        <taxon>Pseudomonadota</taxon>
        <taxon>Gammaproteobacteria</taxon>
        <taxon>Candidatus Tethybacterales</taxon>
        <taxon>Candidatus Tethybacteraceae</taxon>
        <taxon>Candidatus Amphirhobacter</taxon>
    </lineage>
</organism>
<dbReference type="InterPro" id="IPR036206">
    <property type="entry name" value="ThiamineP_synth_sf"/>
</dbReference>
<evidence type="ECO:0000256" key="1">
    <source>
        <dbReference type="ARBA" id="ARBA00004948"/>
    </source>
</evidence>
<dbReference type="PANTHER" id="PTHR20857:SF15">
    <property type="entry name" value="THIAMINE-PHOSPHATE SYNTHASE"/>
    <property type="match status" value="1"/>
</dbReference>
<name>A0A930UDZ5_9GAMM</name>
<dbReference type="InterPro" id="IPR013785">
    <property type="entry name" value="Aldolase_TIM"/>
</dbReference>
<evidence type="ECO:0000256" key="2">
    <source>
        <dbReference type="ARBA" id="ARBA00022977"/>
    </source>
</evidence>
<feature type="domain" description="Thiamine phosphate synthase/TenI" evidence="3">
    <location>
        <begin position="10"/>
        <end position="178"/>
    </location>
</feature>
<reference evidence="4" key="1">
    <citation type="submission" date="2020-10" db="EMBL/GenBank/DDBJ databases">
        <title>An improved Amphimedon queenslandica hologenome assembly reveals how three proteobacterial symbionts can extend the metabolic phenotypic of their marine sponge host.</title>
        <authorList>
            <person name="Degnan B."/>
            <person name="Degnan S."/>
            <person name="Xiang X."/>
        </authorList>
    </citation>
    <scope>NUCLEOTIDE SEQUENCE</scope>
    <source>
        <strain evidence="4">AqS2</strain>
    </source>
</reference>
<dbReference type="InterPro" id="IPR022998">
    <property type="entry name" value="ThiamineP_synth_TenI"/>
</dbReference>
<dbReference type="Proteomes" id="UP000604381">
    <property type="component" value="Unassembled WGS sequence"/>
</dbReference>
<keyword evidence="2" id="KW-0784">Thiamine biosynthesis</keyword>
<comment type="caution">
    <text evidence="4">The sequence shown here is derived from an EMBL/GenBank/DDBJ whole genome shotgun (WGS) entry which is preliminary data.</text>
</comment>
<sequence length="203" mass="20541">MGICPLVESAARIPALAAAGARYAQLRCKSKDRAFIEAEITKAAALARASGLRLIVNDHWSYCCRQPAGFVAGVHLGQEDLRGADVAAIHRKGLLLGVSAHGYAEAARALAAAPGYVSFGPVHPTMSKVLEHPPLGIEGFARLCRGLPVPAIAIGGIKPATLPELAAAGAAGAAAIQAAATAAGLRELCAAWKAAAAASPPCK</sequence>
<dbReference type="Pfam" id="PF02581">
    <property type="entry name" value="TMP-TENI"/>
    <property type="match status" value="1"/>
</dbReference>
<gene>
    <name evidence="4" type="ORF">ISN26_07050</name>
</gene>
<dbReference type="Gene3D" id="3.20.20.70">
    <property type="entry name" value="Aldolase class I"/>
    <property type="match status" value="1"/>
</dbReference>
<dbReference type="EMBL" id="JADHEI010000052">
    <property type="protein sequence ID" value="MBF2735808.1"/>
    <property type="molecule type" value="Genomic_DNA"/>
</dbReference>
<dbReference type="GO" id="GO:0005737">
    <property type="term" value="C:cytoplasm"/>
    <property type="evidence" value="ECO:0007669"/>
    <property type="project" value="TreeGrafter"/>
</dbReference>
<evidence type="ECO:0000313" key="5">
    <source>
        <dbReference type="Proteomes" id="UP000604381"/>
    </source>
</evidence>
<evidence type="ECO:0000259" key="3">
    <source>
        <dbReference type="Pfam" id="PF02581"/>
    </source>
</evidence>
<comment type="pathway">
    <text evidence="1">Cofactor biosynthesis; thiamine diphosphate biosynthesis.</text>
</comment>
<dbReference type="GO" id="GO:0009228">
    <property type="term" value="P:thiamine biosynthetic process"/>
    <property type="evidence" value="ECO:0007669"/>
    <property type="project" value="UniProtKB-KW"/>
</dbReference>
<evidence type="ECO:0000313" key="4">
    <source>
        <dbReference type="EMBL" id="MBF2735808.1"/>
    </source>
</evidence>
<proteinExistence type="predicted"/>
<dbReference type="AlphaFoldDB" id="A0A930UDZ5"/>
<protein>
    <submittedName>
        <fullName evidence="4">Thiamine phosphate synthase</fullName>
    </submittedName>
</protein>
<dbReference type="CDD" id="cd00564">
    <property type="entry name" value="TMP_TenI"/>
    <property type="match status" value="1"/>
</dbReference>
<dbReference type="GO" id="GO:0004789">
    <property type="term" value="F:thiamine-phosphate diphosphorylase activity"/>
    <property type="evidence" value="ECO:0007669"/>
    <property type="project" value="TreeGrafter"/>
</dbReference>
<dbReference type="SUPFAM" id="SSF51391">
    <property type="entry name" value="Thiamin phosphate synthase"/>
    <property type="match status" value="1"/>
</dbReference>
<keyword evidence="5" id="KW-1185">Reference proteome</keyword>